<dbReference type="EMBL" id="BEXD01000546">
    <property type="protein sequence ID" value="GBB88323.1"/>
    <property type="molecule type" value="Genomic_DNA"/>
</dbReference>
<name>A0A2Z6QDR7_9GLOM</name>
<evidence type="ECO:0000313" key="1">
    <source>
        <dbReference type="EMBL" id="GBB88323.1"/>
    </source>
</evidence>
<keyword evidence="2" id="KW-1185">Reference proteome</keyword>
<dbReference type="Proteomes" id="UP000247702">
    <property type="component" value="Unassembled WGS sequence"/>
</dbReference>
<reference evidence="1 2" key="1">
    <citation type="submission" date="2017-11" db="EMBL/GenBank/DDBJ databases">
        <title>The genome of Rhizophagus clarus HR1 reveals common genetic basis of auxotrophy among arbuscular mycorrhizal fungi.</title>
        <authorList>
            <person name="Kobayashi Y."/>
        </authorList>
    </citation>
    <scope>NUCLEOTIDE SEQUENCE [LARGE SCALE GENOMIC DNA]</scope>
    <source>
        <strain evidence="1 2">HR1</strain>
    </source>
</reference>
<proteinExistence type="predicted"/>
<evidence type="ECO:0000313" key="2">
    <source>
        <dbReference type="Proteomes" id="UP000247702"/>
    </source>
</evidence>
<sequence length="87" mass="10376">MIDHFETIVSIDHFWIKRLLYCVYDIRHTYKYIKKVIRQCHSSDNVIAKKTVPLIAANSRLKNRFFFGQKKRVNSDDVMAKKKLCLS</sequence>
<accession>A0A2Z6QDR7</accession>
<gene>
    <name evidence="1" type="ORF">RclHR1_01490004</name>
</gene>
<dbReference type="AlphaFoldDB" id="A0A2Z6QDR7"/>
<organism evidence="1 2">
    <name type="scientific">Rhizophagus clarus</name>
    <dbReference type="NCBI Taxonomy" id="94130"/>
    <lineage>
        <taxon>Eukaryota</taxon>
        <taxon>Fungi</taxon>
        <taxon>Fungi incertae sedis</taxon>
        <taxon>Mucoromycota</taxon>
        <taxon>Glomeromycotina</taxon>
        <taxon>Glomeromycetes</taxon>
        <taxon>Glomerales</taxon>
        <taxon>Glomeraceae</taxon>
        <taxon>Rhizophagus</taxon>
    </lineage>
</organism>
<comment type="caution">
    <text evidence="1">The sequence shown here is derived from an EMBL/GenBank/DDBJ whole genome shotgun (WGS) entry which is preliminary data.</text>
</comment>
<protein>
    <submittedName>
        <fullName evidence="1">Uncharacterized protein</fullName>
    </submittedName>
</protein>